<comment type="similarity">
    <text evidence="3">Belongs to the TMEM163 family.</text>
</comment>
<dbReference type="GO" id="GO:0031410">
    <property type="term" value="C:cytoplasmic vesicle"/>
    <property type="evidence" value="ECO:0007669"/>
    <property type="project" value="UniProtKB-KW"/>
</dbReference>
<evidence type="ECO:0000256" key="10">
    <source>
        <dbReference type="ARBA" id="ARBA00023329"/>
    </source>
</evidence>
<dbReference type="GO" id="GO:0016020">
    <property type="term" value="C:membrane"/>
    <property type="evidence" value="ECO:0007669"/>
    <property type="project" value="InterPro"/>
</dbReference>
<keyword evidence="10" id="KW-0968">Cytoplasmic vesicle</keyword>
<name>A0A329GBG7_WEICO</name>
<evidence type="ECO:0000313" key="13">
    <source>
        <dbReference type="EMBL" id="MBC6498143.1"/>
    </source>
</evidence>
<feature type="transmembrane region" description="Helical" evidence="11">
    <location>
        <begin position="12"/>
        <end position="34"/>
    </location>
</feature>
<feature type="domain" description="Cation efflux protein transmembrane" evidence="12">
    <location>
        <begin position="18"/>
        <end position="198"/>
    </location>
</feature>
<evidence type="ECO:0000259" key="12">
    <source>
        <dbReference type="Pfam" id="PF01545"/>
    </source>
</evidence>
<dbReference type="GO" id="GO:0008324">
    <property type="term" value="F:monoatomic cation transmembrane transporter activity"/>
    <property type="evidence" value="ECO:0007669"/>
    <property type="project" value="InterPro"/>
</dbReference>
<evidence type="ECO:0000256" key="7">
    <source>
        <dbReference type="ARBA" id="ARBA00022989"/>
    </source>
</evidence>
<keyword evidence="4 11" id="KW-0812">Transmembrane</keyword>
<keyword evidence="6" id="KW-0862">Zinc</keyword>
<feature type="transmembrane region" description="Helical" evidence="11">
    <location>
        <begin position="114"/>
        <end position="130"/>
    </location>
</feature>
<dbReference type="Proteomes" id="UP000650485">
    <property type="component" value="Unassembled WGS sequence"/>
</dbReference>
<evidence type="ECO:0000256" key="2">
    <source>
        <dbReference type="ARBA" id="ARBA00004644"/>
    </source>
</evidence>
<dbReference type="InterPro" id="IPR026765">
    <property type="entry name" value="Tmem163"/>
</dbReference>
<dbReference type="SUPFAM" id="SSF161111">
    <property type="entry name" value="Cation efflux protein transmembrane domain-like"/>
    <property type="match status" value="1"/>
</dbReference>
<keyword evidence="5" id="KW-0967">Endosome</keyword>
<protein>
    <submittedName>
        <fullName evidence="13">Cation transporter</fullName>
    </submittedName>
</protein>
<evidence type="ECO:0000256" key="6">
    <source>
        <dbReference type="ARBA" id="ARBA00022833"/>
    </source>
</evidence>
<keyword evidence="9 11" id="KW-0472">Membrane</keyword>
<keyword evidence="7 11" id="KW-1133">Transmembrane helix</keyword>
<evidence type="ECO:0000313" key="14">
    <source>
        <dbReference type="Proteomes" id="UP000650485"/>
    </source>
</evidence>
<dbReference type="RefSeq" id="WP_112464331.1">
    <property type="nucleotide sequence ID" value="NZ_CABJBN010000004.1"/>
</dbReference>
<evidence type="ECO:0000256" key="11">
    <source>
        <dbReference type="SAM" id="Phobius"/>
    </source>
</evidence>
<evidence type="ECO:0000256" key="4">
    <source>
        <dbReference type="ARBA" id="ARBA00022692"/>
    </source>
</evidence>
<dbReference type="Pfam" id="PF01545">
    <property type="entry name" value="Cation_efflux"/>
    <property type="match status" value="1"/>
</dbReference>
<keyword evidence="8" id="KW-0770">Synapse</keyword>
<comment type="subcellular location">
    <subcellularLocation>
        <location evidence="2">Cytoplasmic vesicle</location>
        <location evidence="2">Secretory vesicle</location>
        <location evidence="2">Synaptic vesicle membrane</location>
        <topology evidence="2">Multi-pass membrane protein</topology>
    </subcellularLocation>
    <subcellularLocation>
        <location evidence="1">Early endosome membrane</location>
    </subcellularLocation>
</comment>
<dbReference type="Gene3D" id="1.20.1510.10">
    <property type="entry name" value="Cation efflux protein transmembrane domain"/>
    <property type="match status" value="1"/>
</dbReference>
<evidence type="ECO:0000256" key="1">
    <source>
        <dbReference type="ARBA" id="ARBA00004146"/>
    </source>
</evidence>
<organism evidence="13 14">
    <name type="scientific">Weissella confusa</name>
    <name type="common">Lactobacillus confusus</name>
    <dbReference type="NCBI Taxonomy" id="1583"/>
    <lineage>
        <taxon>Bacteria</taxon>
        <taxon>Bacillati</taxon>
        <taxon>Bacillota</taxon>
        <taxon>Bacilli</taxon>
        <taxon>Lactobacillales</taxon>
        <taxon>Lactobacillaceae</taxon>
        <taxon>Weissella</taxon>
    </lineage>
</organism>
<dbReference type="AlphaFoldDB" id="A0A329GBG7"/>
<dbReference type="EMBL" id="JACSZT010000002">
    <property type="protein sequence ID" value="MBC6498143.1"/>
    <property type="molecule type" value="Genomic_DNA"/>
</dbReference>
<evidence type="ECO:0000256" key="5">
    <source>
        <dbReference type="ARBA" id="ARBA00022753"/>
    </source>
</evidence>
<evidence type="ECO:0000256" key="3">
    <source>
        <dbReference type="ARBA" id="ARBA00008731"/>
    </source>
</evidence>
<reference evidence="13" key="1">
    <citation type="submission" date="2020-08" db="EMBL/GenBank/DDBJ databases">
        <title>Complete genome sequence of Weissella confusa strain FS54 provides insights into metabolic potential.</title>
        <authorList>
            <person name="Fhoula I."/>
            <person name="Najjari A."/>
            <person name="Lekired A."/>
            <person name="Bessrour-Aouam N."/>
            <person name="Jaballah S."/>
            <person name="Klibi N."/>
            <person name="Ouzari H.-I."/>
        </authorList>
    </citation>
    <scope>NUCLEOTIDE SEQUENCE</scope>
    <source>
        <strain evidence="13">FS54</strain>
    </source>
</reference>
<proteinExistence type="inferred from homology"/>
<dbReference type="PANTHER" id="PTHR31937">
    <property type="entry name" value="TRANSMEMBRANE PROTEIN 163"/>
    <property type="match status" value="1"/>
</dbReference>
<feature type="transmembrane region" description="Helical" evidence="11">
    <location>
        <begin position="40"/>
        <end position="62"/>
    </location>
</feature>
<feature type="transmembrane region" description="Helical" evidence="11">
    <location>
        <begin position="83"/>
        <end position="102"/>
    </location>
</feature>
<sequence>MEVRQKLLARGIQLEVISMAWMAIEFVLGVSAGIHAGSILLIAFGLDAFLETVAGGILIWRLRAEYNGADAKTVVRVERTASRLVKGILLLLSGYVLITSIMNLTNHEMPAESGVGLVIAIMSVILMPIMTTMKRRIGDRIQSEALRDDAMCNVTCAVLAGLVLGGMVLTALFGLWWADAVAAILFAIYVGREGLELFEK</sequence>
<dbReference type="InterPro" id="IPR027469">
    <property type="entry name" value="Cation_efflux_TMD_sf"/>
</dbReference>
<evidence type="ECO:0000256" key="9">
    <source>
        <dbReference type="ARBA" id="ARBA00023136"/>
    </source>
</evidence>
<gene>
    <name evidence="13" type="ORF">H7R52_00925</name>
</gene>
<accession>A0A329GBG7</accession>
<feature type="transmembrane region" description="Helical" evidence="11">
    <location>
        <begin position="150"/>
        <end position="169"/>
    </location>
</feature>
<dbReference type="PANTHER" id="PTHR31937:SF2">
    <property type="entry name" value="TRANSMEMBRANE PROTEIN 163"/>
    <property type="match status" value="1"/>
</dbReference>
<comment type="caution">
    <text evidence="13">The sequence shown here is derived from an EMBL/GenBank/DDBJ whole genome shotgun (WGS) entry which is preliminary data.</text>
</comment>
<evidence type="ECO:0000256" key="8">
    <source>
        <dbReference type="ARBA" id="ARBA00023018"/>
    </source>
</evidence>
<dbReference type="InterPro" id="IPR058533">
    <property type="entry name" value="Cation_efflux_TM"/>
</dbReference>